<reference evidence="2 3" key="1">
    <citation type="journal article" date="2018" name="Sci. Rep.">
        <title>Comparative genomics provides insights into the lifestyle and reveals functional heterogeneity of dark septate endophytic fungi.</title>
        <authorList>
            <person name="Knapp D.G."/>
            <person name="Nemeth J.B."/>
            <person name="Barry K."/>
            <person name="Hainaut M."/>
            <person name="Henrissat B."/>
            <person name="Johnson J."/>
            <person name="Kuo A."/>
            <person name="Lim J.H.P."/>
            <person name="Lipzen A."/>
            <person name="Nolan M."/>
            <person name="Ohm R.A."/>
            <person name="Tamas L."/>
            <person name="Grigoriev I.V."/>
            <person name="Spatafora J.W."/>
            <person name="Nagy L.G."/>
            <person name="Kovacs G.M."/>
        </authorList>
    </citation>
    <scope>NUCLEOTIDE SEQUENCE [LARGE SCALE GENOMIC DNA]</scope>
    <source>
        <strain evidence="2 3">DSE2036</strain>
    </source>
</reference>
<dbReference type="Proteomes" id="UP000244855">
    <property type="component" value="Unassembled WGS sequence"/>
</dbReference>
<evidence type="ECO:0000256" key="1">
    <source>
        <dbReference type="SAM" id="MobiDB-lite"/>
    </source>
</evidence>
<dbReference type="EMBL" id="KZ805528">
    <property type="protein sequence ID" value="PVH94598.1"/>
    <property type="molecule type" value="Genomic_DNA"/>
</dbReference>
<dbReference type="AlphaFoldDB" id="A0A2V1D955"/>
<sequence>MGRIHTFKRRKAAAYATRTRRWINIPKETYPFSELPLPPKKHDSSTIANRPQLLPWPIETGPPCRAWHPDHLWEIGALRKAIFNELSGIDDHKESLDQTEVCLEHILRCWDTNLRRKDSEGPSFLIHLIKSKLDKNLNLEHLELGDAKQIEALGKACDRRRNFQIFLGRFCREAESVLKTVEIVPNQSVQAMQIHKSKCWLERIVHANGRLAKLVPRISEEDLLNQYHFEDDTPDTRTTDGQFMTERWTRAVTIIVPNRFMDNFFVYKDVPLPDTEEKAGEEDELLPFYSESEAEDDDDDEEVKVEPEERPEISGPIPDRSKA</sequence>
<organism evidence="2 3">
    <name type="scientific">Periconia macrospinosa</name>
    <dbReference type="NCBI Taxonomy" id="97972"/>
    <lineage>
        <taxon>Eukaryota</taxon>
        <taxon>Fungi</taxon>
        <taxon>Dikarya</taxon>
        <taxon>Ascomycota</taxon>
        <taxon>Pezizomycotina</taxon>
        <taxon>Dothideomycetes</taxon>
        <taxon>Pleosporomycetidae</taxon>
        <taxon>Pleosporales</taxon>
        <taxon>Massarineae</taxon>
        <taxon>Periconiaceae</taxon>
        <taxon>Periconia</taxon>
    </lineage>
</organism>
<feature type="compositionally biased region" description="Acidic residues" evidence="1">
    <location>
        <begin position="292"/>
        <end position="303"/>
    </location>
</feature>
<dbReference type="OrthoDB" id="3798170at2759"/>
<accession>A0A2V1D955</accession>
<evidence type="ECO:0000313" key="3">
    <source>
        <dbReference type="Proteomes" id="UP000244855"/>
    </source>
</evidence>
<protein>
    <submittedName>
        <fullName evidence="2">Uncharacterized protein</fullName>
    </submittedName>
</protein>
<keyword evidence="3" id="KW-1185">Reference proteome</keyword>
<proteinExistence type="predicted"/>
<evidence type="ECO:0000313" key="2">
    <source>
        <dbReference type="EMBL" id="PVH94598.1"/>
    </source>
</evidence>
<feature type="region of interest" description="Disordered" evidence="1">
    <location>
        <begin position="275"/>
        <end position="323"/>
    </location>
</feature>
<gene>
    <name evidence="2" type="ORF">DM02DRAFT_186103</name>
</gene>
<name>A0A2V1D955_9PLEO</name>